<name>A0AAE2ZL76_9HYPH</name>
<evidence type="ECO:0000313" key="2">
    <source>
        <dbReference type="Proteomes" id="UP001196509"/>
    </source>
</evidence>
<proteinExistence type="predicted"/>
<reference evidence="1" key="1">
    <citation type="submission" date="2021-08" db="EMBL/GenBank/DDBJ databases">
        <title>Hoeflea bacterium WL0058 sp. nov., isolated from the sediment.</title>
        <authorList>
            <person name="Wang L."/>
            <person name="Zhang D."/>
        </authorList>
    </citation>
    <scope>NUCLEOTIDE SEQUENCE</scope>
    <source>
        <strain evidence="1">WL0058</strain>
    </source>
</reference>
<organism evidence="1 2">
    <name type="scientific">Flavimaribacter sediminis</name>
    <dbReference type="NCBI Taxonomy" id="2865987"/>
    <lineage>
        <taxon>Bacteria</taxon>
        <taxon>Pseudomonadati</taxon>
        <taxon>Pseudomonadota</taxon>
        <taxon>Alphaproteobacteria</taxon>
        <taxon>Hyphomicrobiales</taxon>
        <taxon>Rhizobiaceae</taxon>
        <taxon>Flavimaribacter</taxon>
    </lineage>
</organism>
<dbReference type="Proteomes" id="UP001196509">
    <property type="component" value="Unassembled WGS sequence"/>
</dbReference>
<gene>
    <name evidence="1" type="ORF">K1W69_07230</name>
</gene>
<keyword evidence="2" id="KW-1185">Reference proteome</keyword>
<comment type="caution">
    <text evidence="1">The sequence shown here is derived from an EMBL/GenBank/DDBJ whole genome shotgun (WGS) entry which is preliminary data.</text>
</comment>
<sequence>MSDETARKMMQVASVYGSKYELSSYLPPTALYELAAPKTPLEVRKNVEALLVDGQKVTVYPLPLTCPQGQSHTSDRLGIETAGHYPRNPKHLTSKTTAFISEVGLECEWQKEAVNTNQTALRLGWFS</sequence>
<dbReference type="AlphaFoldDB" id="A0AAE2ZL76"/>
<protein>
    <submittedName>
        <fullName evidence="1">Uncharacterized protein</fullName>
    </submittedName>
</protein>
<dbReference type="RefSeq" id="WP_220227615.1">
    <property type="nucleotide sequence ID" value="NZ_JAICBX010000001.1"/>
</dbReference>
<dbReference type="EMBL" id="JAICBX010000001">
    <property type="protein sequence ID" value="MBW8636976.1"/>
    <property type="molecule type" value="Genomic_DNA"/>
</dbReference>
<evidence type="ECO:0000313" key="1">
    <source>
        <dbReference type="EMBL" id="MBW8636976.1"/>
    </source>
</evidence>
<accession>A0AAE2ZL76</accession>